<dbReference type="KEGG" id="agh:M3I41_08910"/>
<organism evidence="1 2">
    <name type="scientific">Actinomyces graevenitzii</name>
    <dbReference type="NCBI Taxonomy" id="55565"/>
    <lineage>
        <taxon>Bacteria</taxon>
        <taxon>Bacillati</taxon>
        <taxon>Actinomycetota</taxon>
        <taxon>Actinomycetes</taxon>
        <taxon>Actinomycetales</taxon>
        <taxon>Actinomycetaceae</taxon>
        <taxon>Actinomyces</taxon>
    </lineage>
</organism>
<evidence type="ECO:0000313" key="2">
    <source>
        <dbReference type="Proteomes" id="UP000830236"/>
    </source>
</evidence>
<accession>A0A9E7D6N5</accession>
<evidence type="ECO:0000313" key="1">
    <source>
        <dbReference type="EMBL" id="UQF79668.1"/>
    </source>
</evidence>
<dbReference type="AlphaFoldDB" id="A0A9E7D6N5"/>
<dbReference type="EMBL" id="CP097095">
    <property type="protein sequence ID" value="UQF79668.1"/>
    <property type="molecule type" value="Genomic_DNA"/>
</dbReference>
<dbReference type="Proteomes" id="UP000830236">
    <property type="component" value="Chromosome"/>
</dbReference>
<sequence length="245" mass="26437">MHTVTFGLPFNGVVPLWHEDGLITWHQSDIDLAEVLGLGLVEEREITEGAPAGWSERVEVGRLMGNILELKAITPTGKRAIKDVGAGARIGISDPLPYQEAMGEFFDADAFSVHIARMLLRGARDGLLTVFTLHESGNPQTHHLLSVSSTLDELGYMYFHLVTMVDMTEVPSWAGYSKSDGVTSLDMSINYSDLLGRAEINGVETAGEALDAGKLISFVRPAVDALLKPGFPFALGASVFGPRQA</sequence>
<reference evidence="1" key="1">
    <citation type="submission" date="2022-05" db="EMBL/GenBank/DDBJ databases">
        <title>Using nanopore sequencing to obtain complete genomes from saliva samples.</title>
        <authorList>
            <person name="Baker J.L."/>
        </authorList>
    </citation>
    <scope>NUCLEOTIDE SEQUENCE</scope>
    <source>
        <strain evidence="1">JCVI-JB-Ag32</strain>
    </source>
</reference>
<protein>
    <submittedName>
        <fullName evidence="1">Uncharacterized protein</fullName>
    </submittedName>
</protein>
<gene>
    <name evidence="1" type="ORF">M3I41_08910</name>
</gene>
<proteinExistence type="predicted"/>
<name>A0A9E7D6N5_9ACTO</name>